<dbReference type="Proteomes" id="UP000189274">
    <property type="component" value="Unassembled WGS sequence"/>
</dbReference>
<reference evidence="6" key="2">
    <citation type="submission" date="2014-08" db="EMBL/GenBank/DDBJ databases">
        <title>Exploiting Issatchenkia orientalis SD108 for Succinic Acid Production.</title>
        <authorList>
            <person name="Xiao H."/>
            <person name="Shao Z."/>
            <person name="Jiang Y."/>
            <person name="Dole S."/>
            <person name="Zhao H."/>
        </authorList>
    </citation>
    <scope>NUCLEOTIDE SEQUENCE [LARGE SCALE GENOMIC DNA]</scope>
    <source>
        <strain evidence="6">SD108</strain>
    </source>
</reference>
<dbReference type="STRING" id="4909.A0A099P2T8"/>
<feature type="region of interest" description="Disordered" evidence="3">
    <location>
        <begin position="269"/>
        <end position="354"/>
    </location>
</feature>
<evidence type="ECO:0000259" key="4">
    <source>
        <dbReference type="PROSITE" id="PS50102"/>
    </source>
</evidence>
<dbReference type="Proteomes" id="UP000249293">
    <property type="component" value="Chromosome 2"/>
</dbReference>
<evidence type="ECO:0000313" key="8">
    <source>
        <dbReference type="EMBL" id="OUT21654.1"/>
    </source>
</evidence>
<evidence type="ECO:0000256" key="2">
    <source>
        <dbReference type="PROSITE-ProRule" id="PRU00176"/>
    </source>
</evidence>
<keyword evidence="1 2" id="KW-0694">RNA-binding</keyword>
<feature type="domain" description="RRM" evidence="4">
    <location>
        <begin position="90"/>
        <end position="170"/>
    </location>
</feature>
<dbReference type="EMBL" id="NHMM01000005">
    <property type="protein sequence ID" value="OUT21654.1"/>
    <property type="molecule type" value="Genomic_DNA"/>
</dbReference>
<dbReference type="GO" id="GO:0003723">
    <property type="term" value="F:RNA binding"/>
    <property type="evidence" value="ECO:0007669"/>
    <property type="project" value="UniProtKB-UniRule"/>
</dbReference>
<evidence type="ECO:0000256" key="1">
    <source>
        <dbReference type="ARBA" id="ARBA00022884"/>
    </source>
</evidence>
<dbReference type="Proteomes" id="UP000029867">
    <property type="component" value="Unassembled WGS sequence"/>
</dbReference>
<dbReference type="SUPFAM" id="SSF54928">
    <property type="entry name" value="RNA-binding domain, RBD"/>
    <property type="match status" value="2"/>
</dbReference>
<dbReference type="InterPro" id="IPR000504">
    <property type="entry name" value="RRM_dom"/>
</dbReference>
<dbReference type="InterPro" id="IPR012677">
    <property type="entry name" value="Nucleotide-bd_a/b_plait_sf"/>
</dbReference>
<accession>A0A099P2T8</accession>
<dbReference type="PROSITE" id="PS50102">
    <property type="entry name" value="RRM"/>
    <property type="match status" value="2"/>
</dbReference>
<dbReference type="Gene3D" id="3.30.70.330">
    <property type="match status" value="2"/>
</dbReference>
<evidence type="ECO:0000313" key="6">
    <source>
        <dbReference type="EMBL" id="KGK38507.1"/>
    </source>
</evidence>
<feature type="compositionally biased region" description="Polar residues" evidence="3">
    <location>
        <begin position="289"/>
        <end position="300"/>
    </location>
</feature>
<reference evidence="9" key="1">
    <citation type="journal article" date="2014" name="Microb. Cell Fact.">
        <title>Exploiting Issatchenkia orientalis SD108 for succinic acid production.</title>
        <authorList>
            <person name="Xiao H."/>
            <person name="Shao Z."/>
            <person name="Jiang Y."/>
            <person name="Dole S."/>
            <person name="Zhao H."/>
        </authorList>
    </citation>
    <scope>NUCLEOTIDE SEQUENCE [LARGE SCALE GENOMIC DNA]</scope>
    <source>
        <strain evidence="9">SD108</strain>
    </source>
</reference>
<protein>
    <submittedName>
        <fullName evidence="7">Nucleolar protein 13</fullName>
    </submittedName>
</protein>
<dbReference type="Proteomes" id="UP000195871">
    <property type="component" value="Unassembled WGS sequence"/>
</dbReference>
<keyword evidence="12" id="KW-1185">Reference proteome</keyword>
<evidence type="ECO:0000256" key="3">
    <source>
        <dbReference type="SAM" id="MobiDB-lite"/>
    </source>
</evidence>
<organism evidence="6 9">
    <name type="scientific">Pichia kudriavzevii</name>
    <name type="common">Yeast</name>
    <name type="synonym">Issatchenkia orientalis</name>
    <dbReference type="NCBI Taxonomy" id="4909"/>
    <lineage>
        <taxon>Eukaryota</taxon>
        <taxon>Fungi</taxon>
        <taxon>Dikarya</taxon>
        <taxon>Ascomycota</taxon>
        <taxon>Saccharomycotina</taxon>
        <taxon>Pichiomycetes</taxon>
        <taxon>Pichiales</taxon>
        <taxon>Pichiaceae</taxon>
        <taxon>Pichia</taxon>
    </lineage>
</organism>
<feature type="compositionally biased region" description="Basic and acidic residues" evidence="3">
    <location>
        <begin position="279"/>
        <end position="288"/>
    </location>
</feature>
<dbReference type="InterPro" id="IPR035979">
    <property type="entry name" value="RBD_domain_sf"/>
</dbReference>
<reference evidence="5 12" key="6">
    <citation type="submission" date="2018-06" db="EMBL/GenBank/DDBJ databases">
        <title>Population genomics shows no distinction between pathogenic Candida krusei and environmental Pichia kudriavzevii: One species, four names.</title>
        <authorList>
            <person name="Douglass A.P."/>
            <person name="Offei B."/>
            <person name="Braun-Galleani S."/>
            <person name="Coughlan A.Y."/>
            <person name="Martos A."/>
            <person name="Ortiz-Merino R.A."/>
            <person name="Byrne K.P."/>
            <person name="Wolfe K.H."/>
        </authorList>
    </citation>
    <scope>NUCLEOTIDE SEQUENCE [LARGE SCALE GENOMIC DNA]</scope>
    <source>
        <strain evidence="5 12">CBS573</strain>
    </source>
</reference>
<sequence>MSDKEELSISLEADAPLSKKELRRIKKGKTTLEEIQKKKAKKLAKAAASGNRTEPEKTAVKAETDEGGEPEDSTEKKPVSISIGPKRAEFSIWIGNLSFETSRDDLTNFISAKADIPKGDITRVNLPTRGTKNRGFAYVDFATQEQLQAAIGLSESELNGRKVLIKDAKSYEGRPAKESITSAVSKNPPSKILFVGNLSFDTTQDMLRDHFKHCGEITKIRMATFEDSGKCKGFAFLDFKDIEGPTNALKDRACKKLIGRPIRLEYGEDRSQRKVVPKRSHEQVEPSHSETPIQESSEYQKPQGFQPKQNKGERSFKRHHSEKTERVTSSVALANAPRKSAAIVKSTGKKVTFD</sequence>
<feature type="region of interest" description="Disordered" evidence="3">
    <location>
        <begin position="39"/>
        <end position="81"/>
    </location>
</feature>
<gene>
    <name evidence="7" type="ORF">BOH78_2596</name>
    <name evidence="5" type="ORF">C5L36_0B06760</name>
    <name evidence="8" type="ORF">CAS74_003777</name>
    <name evidence="6" type="ORF">JL09_g2392</name>
</gene>
<evidence type="ECO:0000313" key="7">
    <source>
        <dbReference type="EMBL" id="ONH74116.1"/>
    </source>
</evidence>
<dbReference type="InterPro" id="IPR034226">
    <property type="entry name" value="Nop13/Rnp24_RRM2"/>
</dbReference>
<feature type="compositionally biased region" description="Basic and acidic residues" evidence="3">
    <location>
        <begin position="53"/>
        <end position="64"/>
    </location>
</feature>
<dbReference type="CDD" id="cd12397">
    <property type="entry name" value="RRM2_Nop13p_fungi"/>
    <property type="match status" value="1"/>
</dbReference>
<dbReference type="PANTHER" id="PTHR23236">
    <property type="entry name" value="EUKARYOTIC TRANSLATION INITIATION FACTOR 4B/4H"/>
    <property type="match status" value="1"/>
</dbReference>
<dbReference type="Pfam" id="PF00076">
    <property type="entry name" value="RRM_1"/>
    <property type="match status" value="2"/>
</dbReference>
<evidence type="ECO:0000313" key="9">
    <source>
        <dbReference type="Proteomes" id="UP000029867"/>
    </source>
</evidence>
<reference evidence="7" key="4">
    <citation type="submission" date="2017-01" db="EMBL/GenBank/DDBJ databases">
        <authorList>
            <person name="Mah S.A."/>
            <person name="Swanson W.J."/>
            <person name="Moy G.W."/>
            <person name="Vacquier V.D."/>
        </authorList>
    </citation>
    <scope>NUCLEOTIDE SEQUENCE [LARGE SCALE GENOMIC DNA]</scope>
    <source>
        <strain evidence="7">129</strain>
    </source>
</reference>
<reference evidence="8 11" key="5">
    <citation type="submission" date="2017-05" db="EMBL/GenBank/DDBJ databases">
        <title>The Genome Sequence of Candida krusei Ckrusei653.</title>
        <authorList>
            <person name="Cuomo C."/>
            <person name="Forche A."/>
            <person name="Young S."/>
            <person name="Abouelleil A."/>
            <person name="Cao P."/>
            <person name="Chapman S."/>
            <person name="Cusick C."/>
            <person name="Shea T."/>
            <person name="Nusbaum C."/>
            <person name="Birren B."/>
        </authorList>
    </citation>
    <scope>NUCLEOTIDE SEQUENCE [LARGE SCALE GENOMIC DNA]</scope>
    <source>
        <strain evidence="8 11">Ckrusei653</strain>
    </source>
</reference>
<evidence type="ECO:0000313" key="5">
    <source>
        <dbReference type="EMBL" id="AWU75431.1"/>
    </source>
</evidence>
<dbReference type="EMBL" id="CP028774">
    <property type="protein sequence ID" value="AWU75431.1"/>
    <property type="molecule type" value="Genomic_DNA"/>
</dbReference>
<dbReference type="PANTHER" id="PTHR23236:SF95">
    <property type="entry name" value="NUCLEOLAR PROTEIN 13"/>
    <property type="match status" value="1"/>
</dbReference>
<proteinExistence type="predicted"/>
<dbReference type="eggNOG" id="KOG4210">
    <property type="taxonomic scope" value="Eukaryota"/>
</dbReference>
<evidence type="ECO:0000313" key="12">
    <source>
        <dbReference type="Proteomes" id="UP000249293"/>
    </source>
</evidence>
<dbReference type="SMART" id="SM00360">
    <property type="entry name" value="RRM"/>
    <property type="match status" value="2"/>
</dbReference>
<dbReference type="VEuPathDB" id="FungiDB:C5L36_0B06760"/>
<evidence type="ECO:0000313" key="11">
    <source>
        <dbReference type="Proteomes" id="UP000195871"/>
    </source>
</evidence>
<reference evidence="10" key="3">
    <citation type="journal article" date="2017" name="Genome Announc.">
        <title>Genome sequences of Cyberlindnera fabianii 65, Pichia kudriavzevii 129, and Saccharomyces cerevisiae 131 isolated from fermented masau fruits in Zimbabwe.</title>
        <authorList>
            <person name="van Rijswijck I.M.H."/>
            <person name="Derks M.F.L."/>
            <person name="Abee T."/>
            <person name="de Ridder D."/>
            <person name="Smid E.J."/>
        </authorList>
    </citation>
    <scope>NUCLEOTIDE SEQUENCE [LARGE SCALE GENOMIC DNA]</scope>
    <source>
        <strain evidence="10">129</strain>
    </source>
</reference>
<dbReference type="EMBL" id="MQVM01000011">
    <property type="protein sequence ID" value="ONH74116.1"/>
    <property type="molecule type" value="Genomic_DNA"/>
</dbReference>
<dbReference type="EMBL" id="JQFK01000019">
    <property type="protein sequence ID" value="KGK38507.1"/>
    <property type="molecule type" value="Genomic_DNA"/>
</dbReference>
<evidence type="ECO:0000313" key="10">
    <source>
        <dbReference type="Proteomes" id="UP000189274"/>
    </source>
</evidence>
<feature type="domain" description="RRM" evidence="4">
    <location>
        <begin position="191"/>
        <end position="269"/>
    </location>
</feature>
<dbReference type="OrthoDB" id="1875751at2759"/>
<name>A0A099P2T8_PICKU</name>
<dbReference type="AlphaFoldDB" id="A0A099P2T8"/>
<dbReference type="GO" id="GO:0005730">
    <property type="term" value="C:nucleolus"/>
    <property type="evidence" value="ECO:0007669"/>
    <property type="project" value="TreeGrafter"/>
</dbReference>
<dbReference type="HOGENOM" id="CLU_027451_0_0_1"/>